<protein>
    <submittedName>
        <fullName evidence="3">Hypothetical_protein</fullName>
    </submittedName>
</protein>
<evidence type="ECO:0000313" key="2">
    <source>
        <dbReference type="EMBL" id="CAI9937420.1"/>
    </source>
</evidence>
<keyword evidence="4" id="KW-1185">Reference proteome</keyword>
<accession>A0AA86U0S0</accession>
<dbReference type="EMBL" id="CATOUU010000646">
    <property type="protein sequence ID" value="CAI9937420.1"/>
    <property type="molecule type" value="Genomic_DNA"/>
</dbReference>
<dbReference type="EMBL" id="CAXDID020000118">
    <property type="protein sequence ID" value="CAL6030835.1"/>
    <property type="molecule type" value="Genomic_DNA"/>
</dbReference>
<comment type="caution">
    <text evidence="2">The sequence shown here is derived from an EMBL/GenBank/DDBJ whole genome shotgun (WGS) entry which is preliminary data.</text>
</comment>
<gene>
    <name evidence="2" type="ORF">HINF_LOCUS25065</name>
    <name evidence="3" type="ORF">HINF_LOCUS33712</name>
</gene>
<feature type="transmembrane region" description="Helical" evidence="1">
    <location>
        <begin position="102"/>
        <end position="120"/>
    </location>
</feature>
<feature type="transmembrane region" description="Helical" evidence="1">
    <location>
        <begin position="37"/>
        <end position="56"/>
    </location>
</feature>
<dbReference type="Proteomes" id="UP001642409">
    <property type="component" value="Unassembled WGS sequence"/>
</dbReference>
<evidence type="ECO:0000313" key="4">
    <source>
        <dbReference type="Proteomes" id="UP001642409"/>
    </source>
</evidence>
<organism evidence="2">
    <name type="scientific">Hexamita inflata</name>
    <dbReference type="NCBI Taxonomy" id="28002"/>
    <lineage>
        <taxon>Eukaryota</taxon>
        <taxon>Metamonada</taxon>
        <taxon>Diplomonadida</taxon>
        <taxon>Hexamitidae</taxon>
        <taxon>Hexamitinae</taxon>
        <taxon>Hexamita</taxon>
    </lineage>
</organism>
<evidence type="ECO:0000256" key="1">
    <source>
        <dbReference type="SAM" id="Phobius"/>
    </source>
</evidence>
<evidence type="ECO:0000313" key="3">
    <source>
        <dbReference type="EMBL" id="CAL6030835.1"/>
    </source>
</evidence>
<reference evidence="2" key="1">
    <citation type="submission" date="2023-06" db="EMBL/GenBank/DDBJ databases">
        <authorList>
            <person name="Kurt Z."/>
        </authorList>
    </citation>
    <scope>NUCLEOTIDE SEQUENCE</scope>
</reference>
<name>A0AA86U0S0_9EUKA</name>
<reference evidence="3 4" key="2">
    <citation type="submission" date="2024-07" db="EMBL/GenBank/DDBJ databases">
        <authorList>
            <person name="Akdeniz Z."/>
        </authorList>
    </citation>
    <scope>NUCLEOTIDE SEQUENCE [LARGE SCALE GENOMIC DNA]</scope>
</reference>
<dbReference type="AlphaFoldDB" id="A0AA86U0S0"/>
<proteinExistence type="predicted"/>
<keyword evidence="1" id="KW-1133">Transmembrane helix</keyword>
<keyword evidence="1" id="KW-0812">Transmembrane</keyword>
<keyword evidence="1" id="KW-0472">Membrane</keyword>
<sequence length="141" mass="16186">MDSIILSWLNLASLGSYALSVFIAFVTSNISSSVNVWVKFIFLLVACFFTGITPWIKYADYGFQFLRHPFEKSIFMVFLGLYQFPCFNDYCWFTNVEKYQNVSAFIVIGMGVINFIISIIDSNNKENGKVNHDIEENLIEA</sequence>
<feature type="transmembrane region" description="Helical" evidence="1">
    <location>
        <begin position="6"/>
        <end position="25"/>
    </location>
</feature>